<evidence type="ECO:0000256" key="3">
    <source>
        <dbReference type="ARBA" id="ARBA00022448"/>
    </source>
</evidence>
<dbReference type="InterPro" id="IPR026082">
    <property type="entry name" value="ABCA"/>
</dbReference>
<feature type="transmembrane region" description="Helical" evidence="11">
    <location>
        <begin position="332"/>
        <end position="350"/>
    </location>
</feature>
<dbReference type="Proteomes" id="UP000193920">
    <property type="component" value="Unassembled WGS sequence"/>
</dbReference>
<feature type="domain" description="ABC transporter" evidence="12">
    <location>
        <begin position="486"/>
        <end position="710"/>
    </location>
</feature>
<dbReference type="GO" id="GO:0016887">
    <property type="term" value="F:ATP hydrolysis activity"/>
    <property type="evidence" value="ECO:0007669"/>
    <property type="project" value="InterPro"/>
</dbReference>
<dbReference type="CDD" id="cd03263">
    <property type="entry name" value="ABC_subfamily_A"/>
    <property type="match status" value="2"/>
</dbReference>
<feature type="transmembrane region" description="Helical" evidence="11">
    <location>
        <begin position="305"/>
        <end position="326"/>
    </location>
</feature>
<dbReference type="InterPro" id="IPR003439">
    <property type="entry name" value="ABC_transporter-like_ATP-bd"/>
</dbReference>
<evidence type="ECO:0000256" key="5">
    <source>
        <dbReference type="ARBA" id="ARBA00022737"/>
    </source>
</evidence>
<dbReference type="GO" id="GO:0140359">
    <property type="term" value="F:ABC-type transporter activity"/>
    <property type="evidence" value="ECO:0007669"/>
    <property type="project" value="InterPro"/>
</dbReference>
<keyword evidence="14" id="KW-1185">Reference proteome</keyword>
<feature type="transmembrane region" description="Helical" evidence="11">
    <location>
        <begin position="394"/>
        <end position="415"/>
    </location>
</feature>
<organism evidence="13 14">
    <name type="scientific">Neocallimastix californiae</name>
    <dbReference type="NCBI Taxonomy" id="1754190"/>
    <lineage>
        <taxon>Eukaryota</taxon>
        <taxon>Fungi</taxon>
        <taxon>Fungi incertae sedis</taxon>
        <taxon>Chytridiomycota</taxon>
        <taxon>Chytridiomycota incertae sedis</taxon>
        <taxon>Neocallimastigomycetes</taxon>
        <taxon>Neocallimastigales</taxon>
        <taxon>Neocallimastigaceae</taxon>
        <taxon>Neocallimastix</taxon>
    </lineage>
</organism>
<dbReference type="EMBL" id="MCOG01000156">
    <property type="protein sequence ID" value="ORY34382.1"/>
    <property type="molecule type" value="Genomic_DNA"/>
</dbReference>
<comment type="similarity">
    <text evidence="2">Belongs to the ABC transporter superfamily. ABCA family.</text>
</comment>
<evidence type="ECO:0000256" key="2">
    <source>
        <dbReference type="ARBA" id="ARBA00008869"/>
    </source>
</evidence>
<dbReference type="GO" id="GO:0016020">
    <property type="term" value="C:membrane"/>
    <property type="evidence" value="ECO:0007669"/>
    <property type="project" value="UniProtKB-SubCell"/>
</dbReference>
<dbReference type="FunFam" id="3.40.50.300:FF:000335">
    <property type="entry name" value="ATP binding cassette subfamily A member 5"/>
    <property type="match status" value="1"/>
</dbReference>
<dbReference type="InterPro" id="IPR017871">
    <property type="entry name" value="ABC_transporter-like_CS"/>
</dbReference>
<feature type="transmembrane region" description="Helical" evidence="11">
    <location>
        <begin position="768"/>
        <end position="787"/>
    </location>
</feature>
<evidence type="ECO:0000256" key="1">
    <source>
        <dbReference type="ARBA" id="ARBA00004141"/>
    </source>
</evidence>
<dbReference type="GO" id="GO:0005319">
    <property type="term" value="F:lipid transporter activity"/>
    <property type="evidence" value="ECO:0007669"/>
    <property type="project" value="TreeGrafter"/>
</dbReference>
<evidence type="ECO:0000256" key="9">
    <source>
        <dbReference type="ARBA" id="ARBA00023136"/>
    </source>
</evidence>
<reference evidence="13 14" key="1">
    <citation type="submission" date="2016-08" db="EMBL/GenBank/DDBJ databases">
        <title>A Parts List for Fungal Cellulosomes Revealed by Comparative Genomics.</title>
        <authorList>
            <consortium name="DOE Joint Genome Institute"/>
            <person name="Haitjema C.H."/>
            <person name="Gilmore S.P."/>
            <person name="Henske J.K."/>
            <person name="Solomon K.V."/>
            <person name="De Groot R."/>
            <person name="Kuo A."/>
            <person name="Mondo S.J."/>
            <person name="Salamov A.A."/>
            <person name="Labutti K."/>
            <person name="Zhao Z."/>
            <person name="Chiniquy J."/>
            <person name="Barry K."/>
            <person name="Brewer H.M."/>
            <person name="Purvine S.O."/>
            <person name="Wright A.T."/>
            <person name="Boxma B."/>
            <person name="Van Alen T."/>
            <person name="Hackstein J.H."/>
            <person name="Baker S.E."/>
            <person name="Grigoriev I.V."/>
            <person name="O'Malley M.A."/>
        </authorList>
    </citation>
    <scope>NUCLEOTIDE SEQUENCE [LARGE SCALE GENOMIC DNA]</scope>
    <source>
        <strain evidence="13 14">G1</strain>
    </source>
</reference>
<protein>
    <submittedName>
        <fullName evidence="13">p-loop containing nucleoside triphosphate hydrolase protein</fullName>
    </submittedName>
</protein>
<name>A0A1Y2BHW3_9FUNG</name>
<feature type="transmembrane region" description="Helical" evidence="11">
    <location>
        <begin position="1015"/>
        <end position="1037"/>
    </location>
</feature>
<keyword evidence="6" id="KW-0547">Nucleotide-binding</keyword>
<feature type="transmembrane region" description="Helical" evidence="11">
    <location>
        <begin position="977"/>
        <end position="1003"/>
    </location>
</feature>
<dbReference type="GO" id="GO:0005524">
    <property type="term" value="F:ATP binding"/>
    <property type="evidence" value="ECO:0007669"/>
    <property type="project" value="UniProtKB-KW"/>
</dbReference>
<dbReference type="InterPro" id="IPR003593">
    <property type="entry name" value="AAA+_ATPase"/>
</dbReference>
<dbReference type="STRING" id="1754190.A0A1Y2BHW3"/>
<dbReference type="PROSITE" id="PS50893">
    <property type="entry name" value="ABC_TRANSPORTER_2"/>
    <property type="match status" value="2"/>
</dbReference>
<feature type="transmembrane region" description="Helical" evidence="11">
    <location>
        <begin position="1044"/>
        <end position="1064"/>
    </location>
</feature>
<dbReference type="Gene3D" id="3.40.50.300">
    <property type="entry name" value="P-loop containing nucleotide triphosphate hydrolases"/>
    <property type="match status" value="2"/>
</dbReference>
<dbReference type="SUPFAM" id="SSF52540">
    <property type="entry name" value="P-loop containing nucleoside triphosphate hydrolases"/>
    <property type="match status" value="2"/>
</dbReference>
<accession>A0A1Y2BHW3</accession>
<evidence type="ECO:0000313" key="14">
    <source>
        <dbReference type="Proteomes" id="UP000193920"/>
    </source>
</evidence>
<keyword evidence="3" id="KW-0813">Transport</keyword>
<feature type="coiled-coil region" evidence="10">
    <location>
        <begin position="1164"/>
        <end position="1202"/>
    </location>
</feature>
<proteinExistence type="inferred from homology"/>
<evidence type="ECO:0000256" key="11">
    <source>
        <dbReference type="SAM" id="Phobius"/>
    </source>
</evidence>
<evidence type="ECO:0000256" key="7">
    <source>
        <dbReference type="ARBA" id="ARBA00022840"/>
    </source>
</evidence>
<feature type="transmembrane region" description="Helical" evidence="11">
    <location>
        <begin position="265"/>
        <end position="293"/>
    </location>
</feature>
<feature type="transmembrane region" description="Helical" evidence="11">
    <location>
        <begin position="357"/>
        <end position="374"/>
    </location>
</feature>
<comment type="subcellular location">
    <subcellularLocation>
        <location evidence="1">Membrane</location>
        <topology evidence="1">Multi-pass membrane protein</topology>
    </subcellularLocation>
</comment>
<dbReference type="PROSITE" id="PS00211">
    <property type="entry name" value="ABC_TRANSPORTER_1"/>
    <property type="match status" value="1"/>
</dbReference>
<dbReference type="OrthoDB" id="2109100at2759"/>
<evidence type="ECO:0000313" key="13">
    <source>
        <dbReference type="EMBL" id="ORY34382.1"/>
    </source>
</evidence>
<keyword evidence="9 11" id="KW-0472">Membrane</keyword>
<feature type="domain" description="ABC transporter" evidence="12">
    <location>
        <begin position="1234"/>
        <end position="1466"/>
    </location>
</feature>
<dbReference type="Pfam" id="PF12698">
    <property type="entry name" value="ABC2_membrane_3"/>
    <property type="match status" value="2"/>
</dbReference>
<keyword evidence="8 11" id="KW-1133">Transmembrane helix</keyword>
<keyword evidence="10" id="KW-0175">Coiled coil</keyword>
<dbReference type="PANTHER" id="PTHR19229">
    <property type="entry name" value="ATP-BINDING CASSETTE TRANSPORTER SUBFAMILY A ABCA"/>
    <property type="match status" value="1"/>
</dbReference>
<dbReference type="PANTHER" id="PTHR19229:SF36">
    <property type="entry name" value="ATP-BINDING CASSETTE SUB-FAMILY A MEMBER 2"/>
    <property type="match status" value="1"/>
</dbReference>
<dbReference type="InterPro" id="IPR027417">
    <property type="entry name" value="P-loop_NTPase"/>
</dbReference>
<dbReference type="Pfam" id="PF00005">
    <property type="entry name" value="ABC_tran"/>
    <property type="match status" value="2"/>
</dbReference>
<feature type="transmembrane region" description="Helical" evidence="11">
    <location>
        <begin position="34"/>
        <end position="57"/>
    </location>
</feature>
<keyword evidence="4 11" id="KW-0812">Transmembrane</keyword>
<sequence length="1555" mass="178484">MYNTEDFGLPHILSQLKVLLLKNFLTIKRDKRVLLIYVIGVFYIVFIEVITGFLYSYEDRNETYMRSGLTSLNGMKKSDNTYLGFIYPNSSNETETITNLILQNKIFNSSNIEPVILKSEKELEDLNEKGGVLAGIVFSDNLLSYTIRLNHEYVPDPKDESTTSDFILNVNSTKTDGYFDYFVPLQSAVDQAIIQYKSNSSVNINSNYGSLAVKLQKVEEPDINMLLFFALFYVYFVAMYIPIYVVSEKEEGVKKNLIINGVSAFTYYFSWLLLLTIMLFIPYIIVFLVNILFKTLSIANNILNILSLTLFVIGILPLMMFISLFFSSSKTFTQIIALIGVFIMYIPLIFKHSQDSVLIFDYVFICFPVVRMLNKSFQNNANGITSFIDVFKSSLNFIICCIVCIALFTLLLLIFDSFISEENDSILGKLFRKRNKKGERNDYDVATYSEKYKEDIEVYPTNEKCIAEISNVLKKFKYKKNSQANTNNDNLLVDGSEFCAVNHVSFKVYENEIFGILGHNGAGKSTLINMMIGLLNPNEGHIYYDGENLITNKTKIRQLFGICPQNCGLFNKLTVRDNLKIFAGLKNIDINVDEILKEVGLLDEKENIVDVLSGGQKKRLNIAIAFMGNPRFVFLDEPTTGLDPLSRRNMWNLIMKHKNGKAIFLTTHYMDEADILTDRKLILQKGVIRCLGSKELFIRLELQKDKRDNVHEGNKSENGTDGNNDSVILINKRAVLPQCDEIKEINDSERISILTKLRYKIYLKNKTLLFNSVLYPIIFVIIVFFILKYSLKDKKTEFESLDLTYGKNQMYKESLWNFVTEESSTLDANTFSSVLGKEKMTEINNLTLDETILSRNSTIDDLKNLYILSLTGNKTSNSYDFDIYYNKLLTHSPPIIFNGLSNAILKSQNINEQITVASKPFSYYDNIIGSKIFNYALTFLSVAVIFSLSTFGILMIRENVNGLKKQLLLNKVNSKCYWVSCILIDFIFFGIVCFSIVVIGLIFHFESFYQKYSLIAYVFIILASIFGSLFFQYTLCLFFKKENLAYSTISLIHVALLLLGYNILLNVNELSLAKTPNVQTLLTDSTVKYFGIYSFLYPPFAIIVGFYFTIKMNIQHQIYGLELTKDKYFDSKNGFSVVLMATALSIIFYFTLLTYIDKKLNGKKESKSKQIEKLIEANERLLQENEDLYREMESVKNEGERQRMPISVLHLMKEFNFILKTNEKKVKLKNSKDYDYGDVHRSQYNPTRYVRTIIEDVSFGVKEKECFGLLGPNGVGKSTLLNVITSTFPPTSGNVYFNGQPSDESNEIVGYCPQKDILWEELTVLDHVMLYLRLRGVPKDRVKDIALQYINFTQISEHKNKYAGKLSGGTKRKLCILLAVCTSPKQIILDEPTSGIDPATRFFIWEMIKELKESSHSSVILTTHSMEEAQELCDRLTILINGRLVCIGSPDYLRMKYSQSYILEIQLPSSKTSSKDRISDLLFGNNGPFNDHTYKEEVITDYRIKYQIQIQERGLGQLFNAMEKFKEEGLIFDYTISQSSLEQVFIDFARQFNRE</sequence>
<feature type="transmembrane region" description="Helical" evidence="11">
    <location>
        <begin position="1090"/>
        <end position="1110"/>
    </location>
</feature>
<evidence type="ECO:0000259" key="12">
    <source>
        <dbReference type="PROSITE" id="PS50893"/>
    </source>
</evidence>
<feature type="transmembrane region" description="Helical" evidence="11">
    <location>
        <begin position="1135"/>
        <end position="1156"/>
    </location>
</feature>
<comment type="caution">
    <text evidence="13">The sequence shown here is derived from an EMBL/GenBank/DDBJ whole genome shotgun (WGS) entry which is preliminary data.</text>
</comment>
<keyword evidence="7" id="KW-0067">ATP-binding</keyword>
<gene>
    <name evidence="13" type="ORF">LY90DRAFT_673257</name>
</gene>
<keyword evidence="5" id="KW-0677">Repeat</keyword>
<feature type="transmembrane region" description="Helical" evidence="11">
    <location>
        <begin position="932"/>
        <end position="956"/>
    </location>
</feature>
<evidence type="ECO:0000256" key="10">
    <source>
        <dbReference type="SAM" id="Coils"/>
    </source>
</evidence>
<dbReference type="InterPro" id="IPR013525">
    <property type="entry name" value="ABC2_TM"/>
</dbReference>
<evidence type="ECO:0000256" key="6">
    <source>
        <dbReference type="ARBA" id="ARBA00022741"/>
    </source>
</evidence>
<feature type="transmembrane region" description="Helical" evidence="11">
    <location>
        <begin position="223"/>
        <end position="245"/>
    </location>
</feature>
<evidence type="ECO:0000256" key="8">
    <source>
        <dbReference type="ARBA" id="ARBA00022989"/>
    </source>
</evidence>
<evidence type="ECO:0000256" key="4">
    <source>
        <dbReference type="ARBA" id="ARBA00022692"/>
    </source>
</evidence>
<keyword evidence="13" id="KW-0378">Hydrolase</keyword>
<dbReference type="SMART" id="SM00382">
    <property type="entry name" value="AAA"/>
    <property type="match status" value="2"/>
</dbReference>